<evidence type="ECO:0000313" key="2">
    <source>
        <dbReference type="EMBL" id="CAG8555065.1"/>
    </source>
</evidence>
<reference evidence="2 3" key="1">
    <citation type="submission" date="2021-06" db="EMBL/GenBank/DDBJ databases">
        <authorList>
            <person name="Kallberg Y."/>
            <person name="Tangrot J."/>
            <person name="Rosling A."/>
        </authorList>
    </citation>
    <scope>NUCLEOTIDE SEQUENCE [LARGE SCALE GENOMIC DNA]</scope>
    <source>
        <strain evidence="2 3">120-4 pot B 10/14</strain>
    </source>
</reference>
<evidence type="ECO:0000259" key="1">
    <source>
        <dbReference type="PROSITE" id="PS50053"/>
    </source>
</evidence>
<dbReference type="PANTHER" id="PTHR36649">
    <property type="entry name" value="UBIQUITIN-LIKE DOMAIN-CONTAINING PROTEIN"/>
    <property type="match status" value="1"/>
</dbReference>
<name>A0ABN7UDJ0_GIGMA</name>
<feature type="domain" description="Ubiquitin-like" evidence="1">
    <location>
        <begin position="109"/>
        <end position="182"/>
    </location>
</feature>
<dbReference type="SUPFAM" id="SSF54236">
    <property type="entry name" value="Ubiquitin-like"/>
    <property type="match status" value="3"/>
</dbReference>
<dbReference type="InterPro" id="IPR000626">
    <property type="entry name" value="Ubiquitin-like_dom"/>
</dbReference>
<dbReference type="SMART" id="SM00213">
    <property type="entry name" value="UBQ"/>
    <property type="match status" value="3"/>
</dbReference>
<dbReference type="Gene3D" id="3.10.20.90">
    <property type="entry name" value="Phosphatidylinositol 3-kinase Catalytic Subunit, Chain A, domain 1"/>
    <property type="match status" value="3"/>
</dbReference>
<dbReference type="InterPro" id="IPR029071">
    <property type="entry name" value="Ubiquitin-like_domsf"/>
</dbReference>
<dbReference type="SUPFAM" id="SSF56399">
    <property type="entry name" value="ADP-ribosylation"/>
    <property type="match status" value="1"/>
</dbReference>
<dbReference type="Proteomes" id="UP000789901">
    <property type="component" value="Unassembled WGS sequence"/>
</dbReference>
<organism evidence="2 3">
    <name type="scientific">Gigaspora margarita</name>
    <dbReference type="NCBI Taxonomy" id="4874"/>
    <lineage>
        <taxon>Eukaryota</taxon>
        <taxon>Fungi</taxon>
        <taxon>Fungi incertae sedis</taxon>
        <taxon>Mucoromycota</taxon>
        <taxon>Glomeromycotina</taxon>
        <taxon>Glomeromycetes</taxon>
        <taxon>Diversisporales</taxon>
        <taxon>Gigasporaceae</taxon>
        <taxon>Gigaspora</taxon>
    </lineage>
</organism>
<dbReference type="EMBL" id="CAJVQB010001901">
    <property type="protein sequence ID" value="CAG8555065.1"/>
    <property type="molecule type" value="Genomic_DNA"/>
</dbReference>
<dbReference type="PROSITE" id="PS50053">
    <property type="entry name" value="UBIQUITIN_2"/>
    <property type="match status" value="3"/>
</dbReference>
<evidence type="ECO:0000313" key="3">
    <source>
        <dbReference type="Proteomes" id="UP000789901"/>
    </source>
</evidence>
<feature type="domain" description="Ubiquitin-like" evidence="1">
    <location>
        <begin position="4"/>
        <end position="77"/>
    </location>
</feature>
<protein>
    <submittedName>
        <fullName evidence="2">4044_t:CDS:1</fullName>
    </submittedName>
</protein>
<comment type="caution">
    <text evidence="2">The sequence shown here is derived from an EMBL/GenBank/DDBJ whole genome shotgun (WGS) entry which is preliminary data.</text>
</comment>
<proteinExistence type="predicted"/>
<dbReference type="CDD" id="cd17039">
    <property type="entry name" value="Ubl_ubiquitin_like"/>
    <property type="match status" value="3"/>
</dbReference>
<dbReference type="PRINTS" id="PR00348">
    <property type="entry name" value="UBIQUITIN"/>
</dbReference>
<dbReference type="PANTHER" id="PTHR36649:SF28">
    <property type="entry name" value="UBIQUITIN-LIKE DOMAIN-CONTAINING PROTEIN"/>
    <property type="match status" value="1"/>
</dbReference>
<dbReference type="InterPro" id="IPR019956">
    <property type="entry name" value="Ubiquitin_dom"/>
</dbReference>
<sequence length="454" mass="52862">MKPIRIFVYYHRIYALNITTTNTVLELKKKIRSMLGIDIKKISLSFSSKLLEDNRTLEFFKIKQDDTINVSRKNDVGNVEPAEHDIENDEHTKHDGEKIDDNQITTKPIRIFVYYHRIYALNVTTNDTVLELKEKIRSMLGIDIKKIRLSFSNKSLEDNRTLEFFKIKQDDTINVSRKNNVGNVEPAEHDDVEKIDDKQTIKPADVNNEKTIQISTKPIRIFAYYHRNYALNVTKNDTVLGLKKKLRSMLGIDIKKISLSFSGKPLEDHRTLESYNIKQNDTIHVSRRIIGGAFDYFVLTNDYLDPKYDNDFSSQRDGPTLKRGNEPYKPPYGWKRIAINIKRYGDNKWLGTDKNSWPVSFHGTSKDAAENITKDGFDLLKGKRFAYGKGIYSAPDVKEAECYAKQFSFQNCRYKVIFQNRVNPDDLRKANNDRYWITADDKNIRPYGICIKKI</sequence>
<feature type="domain" description="Ubiquitin-like" evidence="1">
    <location>
        <begin position="212"/>
        <end position="292"/>
    </location>
</feature>
<accession>A0ABN7UDJ0</accession>
<keyword evidence="3" id="KW-1185">Reference proteome</keyword>
<dbReference type="Gene3D" id="3.90.228.10">
    <property type="match status" value="1"/>
</dbReference>
<gene>
    <name evidence="2" type="ORF">GMARGA_LOCUS4743</name>
</gene>
<dbReference type="Pfam" id="PF00240">
    <property type="entry name" value="ubiquitin"/>
    <property type="match status" value="3"/>
</dbReference>